<dbReference type="Pfam" id="PF04773">
    <property type="entry name" value="FecR"/>
    <property type="match status" value="1"/>
</dbReference>
<dbReference type="InterPro" id="IPR032508">
    <property type="entry name" value="FecR_C"/>
</dbReference>
<proteinExistence type="predicted"/>
<dbReference type="Pfam" id="PF16344">
    <property type="entry name" value="FecR_C"/>
    <property type="match status" value="1"/>
</dbReference>
<name>A0AAJ6B7Z2_9SPHI</name>
<dbReference type="PANTHER" id="PTHR30273:SF2">
    <property type="entry name" value="PROTEIN FECR"/>
    <property type="match status" value="1"/>
</dbReference>
<dbReference type="GO" id="GO:0016989">
    <property type="term" value="F:sigma factor antagonist activity"/>
    <property type="evidence" value="ECO:0007669"/>
    <property type="project" value="TreeGrafter"/>
</dbReference>
<keyword evidence="1" id="KW-1133">Transmembrane helix</keyword>
<dbReference type="Gene3D" id="2.60.120.1440">
    <property type="match status" value="1"/>
</dbReference>
<protein>
    <submittedName>
        <fullName evidence="4">FecR family protein</fullName>
    </submittedName>
</protein>
<dbReference type="PANTHER" id="PTHR30273">
    <property type="entry name" value="PERIPLASMIC SIGNAL SENSOR AND SIGMA FACTOR ACTIVATOR FECR-RELATED"/>
    <property type="match status" value="1"/>
</dbReference>
<feature type="domain" description="Protein FecR C-terminal" evidence="3">
    <location>
        <begin position="321"/>
        <end position="390"/>
    </location>
</feature>
<keyword evidence="1" id="KW-0812">Transmembrane</keyword>
<reference evidence="4" key="1">
    <citation type="submission" date="2023-03" db="EMBL/GenBank/DDBJ databases">
        <title>Andean soil-derived lignocellulolytic bacterial consortium as a source of novel taxa and putative plastic-active enzymes.</title>
        <authorList>
            <person name="Diaz-Garcia L."/>
            <person name="Chuvochina M."/>
            <person name="Feuerriegel G."/>
            <person name="Bunk B."/>
            <person name="Sproer C."/>
            <person name="Streit W.R."/>
            <person name="Rodriguez L.M."/>
            <person name="Overmann J."/>
            <person name="Jimenez D.J."/>
        </authorList>
    </citation>
    <scope>NUCLEOTIDE SEQUENCE</scope>
    <source>
        <strain evidence="4">MAG 3858</strain>
    </source>
</reference>
<evidence type="ECO:0000259" key="3">
    <source>
        <dbReference type="Pfam" id="PF16344"/>
    </source>
</evidence>
<organism evidence="4 5">
    <name type="scientific">Candidatus Pedobacter colombiensis</name>
    <dbReference type="NCBI Taxonomy" id="3121371"/>
    <lineage>
        <taxon>Bacteria</taxon>
        <taxon>Pseudomonadati</taxon>
        <taxon>Bacteroidota</taxon>
        <taxon>Sphingobacteriia</taxon>
        <taxon>Sphingobacteriales</taxon>
        <taxon>Sphingobacteriaceae</taxon>
        <taxon>Pedobacter</taxon>
    </lineage>
</organism>
<accession>A0AAJ6B7Z2</accession>
<evidence type="ECO:0000313" key="4">
    <source>
        <dbReference type="EMBL" id="WEK21632.1"/>
    </source>
</evidence>
<feature type="domain" description="FecR protein" evidence="2">
    <location>
        <begin position="174"/>
        <end position="271"/>
    </location>
</feature>
<dbReference type="InterPro" id="IPR012373">
    <property type="entry name" value="Ferrdict_sens_TM"/>
</dbReference>
<evidence type="ECO:0000256" key="1">
    <source>
        <dbReference type="SAM" id="Phobius"/>
    </source>
</evidence>
<keyword evidence="1" id="KW-0472">Membrane</keyword>
<dbReference type="Gene3D" id="3.55.50.30">
    <property type="match status" value="1"/>
</dbReference>
<dbReference type="EMBL" id="CP119313">
    <property type="protein sequence ID" value="WEK21632.1"/>
    <property type="molecule type" value="Genomic_DNA"/>
</dbReference>
<evidence type="ECO:0000259" key="2">
    <source>
        <dbReference type="Pfam" id="PF04773"/>
    </source>
</evidence>
<evidence type="ECO:0000313" key="5">
    <source>
        <dbReference type="Proteomes" id="UP001214530"/>
    </source>
</evidence>
<sequence>MNKDRLRVLLKKNDEGNCTEDEYMELDNWFHEINYNEVNFGEWLSSGGGEEVVKKRLFSEFNQTYMRKSGTIWLRSFYKMVAVLVLICCSFLIYTYYNTRSNVNYLSEKEDVAPGGNKAILTLSNGERVSLNDSKTTAIATQNGVKISKTADGQLIYQVTGDTELASKTIKYNTIETPKGGQYRVVLPDSSRVWLNAFSSLTFPTTFANQTERRVTLSGEAYFEVSKKATHIPFIVLSRGQELEVLGTHFNIEAYKDGKNIKTTLLEGSVRLSLLNKQGFNNLKDKSITLSPGDQSTLHINKDLSVNKVDVNDAIAWKNDYFMFKNEPLESIMQKVSNWYNVEVVFKNEELRNDLFWGTVSRSKNVSSILKVLEMTGEVQFRVEGNKIIVMK</sequence>
<feature type="transmembrane region" description="Helical" evidence="1">
    <location>
        <begin position="76"/>
        <end position="97"/>
    </location>
</feature>
<gene>
    <name evidence="4" type="ORF">P0Y49_10840</name>
</gene>
<dbReference type="Proteomes" id="UP001214530">
    <property type="component" value="Chromosome"/>
</dbReference>
<dbReference type="AlphaFoldDB" id="A0AAJ6B7Z2"/>
<dbReference type="InterPro" id="IPR006860">
    <property type="entry name" value="FecR"/>
</dbReference>